<proteinExistence type="predicted"/>
<dbReference type="Pfam" id="PF02302">
    <property type="entry name" value="PTS_IIB"/>
    <property type="match status" value="1"/>
</dbReference>
<organism evidence="3 4">
    <name type="scientific">Maledivibacter halophilus</name>
    <dbReference type="NCBI Taxonomy" id="36842"/>
    <lineage>
        <taxon>Bacteria</taxon>
        <taxon>Bacillati</taxon>
        <taxon>Bacillota</taxon>
        <taxon>Clostridia</taxon>
        <taxon>Peptostreptococcales</taxon>
        <taxon>Caminicellaceae</taxon>
        <taxon>Maledivibacter</taxon>
    </lineage>
</organism>
<dbReference type="STRING" id="36842.SAMN02194393_02266"/>
<evidence type="ECO:0000259" key="2">
    <source>
        <dbReference type="PROSITE" id="PS51099"/>
    </source>
</evidence>
<reference evidence="3 4" key="1">
    <citation type="submission" date="2017-02" db="EMBL/GenBank/DDBJ databases">
        <authorList>
            <person name="Peterson S.W."/>
        </authorList>
    </citation>
    <scope>NUCLEOTIDE SEQUENCE [LARGE SCALE GENOMIC DNA]</scope>
    <source>
        <strain evidence="3 4">M1</strain>
    </source>
</reference>
<keyword evidence="1" id="KW-0808">Transferase</keyword>
<dbReference type="EMBL" id="FUZT01000005">
    <property type="protein sequence ID" value="SKC69492.1"/>
    <property type="molecule type" value="Genomic_DNA"/>
</dbReference>
<name>A0A1T5L075_9FIRM</name>
<dbReference type="InterPro" id="IPR003501">
    <property type="entry name" value="PTS_EIIB_2/3"/>
</dbReference>
<dbReference type="AlphaFoldDB" id="A0A1T5L075"/>
<dbReference type="OrthoDB" id="6603449at2"/>
<dbReference type="Proteomes" id="UP000190285">
    <property type="component" value="Unassembled WGS sequence"/>
</dbReference>
<dbReference type="SUPFAM" id="SSF52794">
    <property type="entry name" value="PTS system IIB component-like"/>
    <property type="match status" value="1"/>
</dbReference>
<accession>A0A1T5L075</accession>
<evidence type="ECO:0000256" key="1">
    <source>
        <dbReference type="ARBA" id="ARBA00022679"/>
    </source>
</evidence>
<evidence type="ECO:0000313" key="4">
    <source>
        <dbReference type="Proteomes" id="UP000190285"/>
    </source>
</evidence>
<feature type="domain" description="PTS EIIB type-2" evidence="2">
    <location>
        <begin position="2"/>
        <end position="92"/>
    </location>
</feature>
<dbReference type="RefSeq" id="WP_079491720.1">
    <property type="nucleotide sequence ID" value="NZ_FUZT01000005.1"/>
</dbReference>
<dbReference type="CDD" id="cd05566">
    <property type="entry name" value="PTS_IIB_galactitol"/>
    <property type="match status" value="1"/>
</dbReference>
<protein>
    <recommendedName>
        <fullName evidence="2">PTS EIIB type-2 domain-containing protein</fullName>
    </recommendedName>
</protein>
<keyword evidence="4" id="KW-1185">Reference proteome</keyword>
<dbReference type="GO" id="GO:0008982">
    <property type="term" value="F:protein-N(PI)-phosphohistidine-sugar phosphotransferase activity"/>
    <property type="evidence" value="ECO:0007669"/>
    <property type="project" value="InterPro"/>
</dbReference>
<dbReference type="GO" id="GO:0009401">
    <property type="term" value="P:phosphoenolpyruvate-dependent sugar phosphotransferase system"/>
    <property type="evidence" value="ECO:0007669"/>
    <property type="project" value="InterPro"/>
</dbReference>
<gene>
    <name evidence="3" type="ORF">SAMN02194393_02266</name>
</gene>
<dbReference type="InterPro" id="IPR013011">
    <property type="entry name" value="PTS_EIIB_2"/>
</dbReference>
<dbReference type="PROSITE" id="PS51099">
    <property type="entry name" value="PTS_EIIB_TYPE_2"/>
    <property type="match status" value="1"/>
</dbReference>
<dbReference type="Gene3D" id="3.40.50.2300">
    <property type="match status" value="1"/>
</dbReference>
<evidence type="ECO:0000313" key="3">
    <source>
        <dbReference type="EMBL" id="SKC69492.1"/>
    </source>
</evidence>
<sequence>MKKILVACGTGMATSTMIAEKVGEFLDGMSIDYSITQGRLDELAFNDGKFDLFITSMKVENDYETPVVSGTAFLIGMNEDKTKQEILKYLQD</sequence>
<dbReference type="InterPro" id="IPR036095">
    <property type="entry name" value="PTS_EIIB-like_sf"/>
</dbReference>